<dbReference type="HOGENOM" id="CLU_2868542_0_0_1"/>
<dbReference type="EMBL" id="KN833892">
    <property type="protein sequence ID" value="KIK15414.1"/>
    <property type="molecule type" value="Genomic_DNA"/>
</dbReference>
<dbReference type="AlphaFoldDB" id="A0A0C9YNF2"/>
<name>A0A0C9YNF2_9AGAM</name>
<gene>
    <name evidence="1" type="ORF">PISMIDRAFT_687342</name>
</gene>
<protein>
    <submittedName>
        <fullName evidence="1">Uncharacterized protein</fullName>
    </submittedName>
</protein>
<evidence type="ECO:0000313" key="1">
    <source>
        <dbReference type="EMBL" id="KIK15414.1"/>
    </source>
</evidence>
<reference evidence="1 2" key="1">
    <citation type="submission" date="2014-04" db="EMBL/GenBank/DDBJ databases">
        <authorList>
            <consortium name="DOE Joint Genome Institute"/>
            <person name="Kuo A."/>
            <person name="Kohler A."/>
            <person name="Costa M.D."/>
            <person name="Nagy L.G."/>
            <person name="Floudas D."/>
            <person name="Copeland A."/>
            <person name="Barry K.W."/>
            <person name="Cichocki N."/>
            <person name="Veneault-Fourrey C."/>
            <person name="LaButti K."/>
            <person name="Lindquist E.A."/>
            <person name="Lipzen A."/>
            <person name="Lundell T."/>
            <person name="Morin E."/>
            <person name="Murat C."/>
            <person name="Sun H."/>
            <person name="Tunlid A."/>
            <person name="Henrissat B."/>
            <person name="Grigoriev I.V."/>
            <person name="Hibbett D.S."/>
            <person name="Martin F."/>
            <person name="Nordberg H.P."/>
            <person name="Cantor M.N."/>
            <person name="Hua S.X."/>
        </authorList>
    </citation>
    <scope>NUCLEOTIDE SEQUENCE [LARGE SCALE GENOMIC DNA]</scope>
    <source>
        <strain evidence="1 2">441</strain>
    </source>
</reference>
<proteinExistence type="predicted"/>
<evidence type="ECO:0000313" key="2">
    <source>
        <dbReference type="Proteomes" id="UP000054018"/>
    </source>
</evidence>
<reference evidence="2" key="2">
    <citation type="submission" date="2015-01" db="EMBL/GenBank/DDBJ databases">
        <title>Evolutionary Origins and Diversification of the Mycorrhizal Mutualists.</title>
        <authorList>
            <consortium name="DOE Joint Genome Institute"/>
            <consortium name="Mycorrhizal Genomics Consortium"/>
            <person name="Kohler A."/>
            <person name="Kuo A."/>
            <person name="Nagy L.G."/>
            <person name="Floudas D."/>
            <person name="Copeland A."/>
            <person name="Barry K.W."/>
            <person name="Cichocki N."/>
            <person name="Veneault-Fourrey C."/>
            <person name="LaButti K."/>
            <person name="Lindquist E.A."/>
            <person name="Lipzen A."/>
            <person name="Lundell T."/>
            <person name="Morin E."/>
            <person name="Murat C."/>
            <person name="Riley R."/>
            <person name="Ohm R."/>
            <person name="Sun H."/>
            <person name="Tunlid A."/>
            <person name="Henrissat B."/>
            <person name="Grigoriev I.V."/>
            <person name="Hibbett D.S."/>
            <person name="Martin F."/>
        </authorList>
    </citation>
    <scope>NUCLEOTIDE SEQUENCE [LARGE SCALE GENOMIC DNA]</scope>
    <source>
        <strain evidence="2">441</strain>
    </source>
</reference>
<dbReference type="Proteomes" id="UP000054018">
    <property type="component" value="Unassembled WGS sequence"/>
</dbReference>
<organism evidence="1 2">
    <name type="scientific">Pisolithus microcarpus 441</name>
    <dbReference type="NCBI Taxonomy" id="765257"/>
    <lineage>
        <taxon>Eukaryota</taxon>
        <taxon>Fungi</taxon>
        <taxon>Dikarya</taxon>
        <taxon>Basidiomycota</taxon>
        <taxon>Agaricomycotina</taxon>
        <taxon>Agaricomycetes</taxon>
        <taxon>Agaricomycetidae</taxon>
        <taxon>Boletales</taxon>
        <taxon>Sclerodermatineae</taxon>
        <taxon>Pisolithaceae</taxon>
        <taxon>Pisolithus</taxon>
    </lineage>
</organism>
<keyword evidence="2" id="KW-1185">Reference proteome</keyword>
<sequence>MRISSLLREVPKVIQQDAALIVAYREILASYGKVHGSDVSERCFARWPIAIDRQRRKVDLWNGD</sequence>
<accession>A0A0C9YNF2</accession>